<proteinExistence type="predicted"/>
<dbReference type="RefSeq" id="WP_378111558.1">
    <property type="nucleotide sequence ID" value="NZ_JBHSEO010000019.1"/>
</dbReference>
<comment type="caution">
    <text evidence="1">The sequence shown here is derived from an EMBL/GenBank/DDBJ whole genome shotgun (WGS) entry which is preliminary data.</text>
</comment>
<sequence length="50" mass="5708">MATRYLMGYVLHLVIETAVHNRIQAMNWARQNLGAPPMVSLRSPRKARTS</sequence>
<evidence type="ECO:0000313" key="1">
    <source>
        <dbReference type="EMBL" id="MFC4415785.1"/>
    </source>
</evidence>
<dbReference type="EMBL" id="JBHSEO010000019">
    <property type="protein sequence ID" value="MFC4415785.1"/>
    <property type="molecule type" value="Genomic_DNA"/>
</dbReference>
<keyword evidence="2" id="KW-1185">Reference proteome</keyword>
<evidence type="ECO:0008006" key="3">
    <source>
        <dbReference type="Google" id="ProtNLM"/>
    </source>
</evidence>
<gene>
    <name evidence="1" type="ORF">ACFO0E_05090</name>
</gene>
<dbReference type="Proteomes" id="UP001596015">
    <property type="component" value="Unassembled WGS sequence"/>
</dbReference>
<evidence type="ECO:0000313" key="2">
    <source>
        <dbReference type="Proteomes" id="UP001596015"/>
    </source>
</evidence>
<name>A0ABV8XCD4_9GAMM</name>
<organism evidence="1 2">
    <name type="scientific">Chromohalobacter beijerinckii</name>
    <dbReference type="NCBI Taxonomy" id="86179"/>
    <lineage>
        <taxon>Bacteria</taxon>
        <taxon>Pseudomonadati</taxon>
        <taxon>Pseudomonadota</taxon>
        <taxon>Gammaproteobacteria</taxon>
        <taxon>Oceanospirillales</taxon>
        <taxon>Halomonadaceae</taxon>
        <taxon>Chromohalobacter</taxon>
    </lineage>
</organism>
<protein>
    <recommendedName>
        <fullName evidence="3">Transposase</fullName>
    </recommendedName>
</protein>
<reference evidence="2" key="1">
    <citation type="journal article" date="2019" name="Int. J. Syst. Evol. Microbiol.">
        <title>The Global Catalogue of Microorganisms (GCM) 10K type strain sequencing project: providing services to taxonomists for standard genome sequencing and annotation.</title>
        <authorList>
            <consortium name="The Broad Institute Genomics Platform"/>
            <consortium name="The Broad Institute Genome Sequencing Center for Infectious Disease"/>
            <person name="Wu L."/>
            <person name="Ma J."/>
        </authorList>
    </citation>
    <scope>NUCLEOTIDE SEQUENCE [LARGE SCALE GENOMIC DNA]</scope>
    <source>
        <strain evidence="2">CCUG 49679</strain>
    </source>
</reference>
<accession>A0ABV8XCD4</accession>